<feature type="binding site" evidence="2">
    <location>
        <position position="89"/>
    </location>
    <ligand>
        <name>Mg(2+)</name>
        <dbReference type="ChEBI" id="CHEBI:18420"/>
        <label>1</label>
        <note>catalytic</note>
    </ligand>
</feature>
<comment type="cofactor">
    <cofactor evidence="2">
        <name>Mg(2+)</name>
        <dbReference type="ChEBI" id="CHEBI:18420"/>
    </cofactor>
</comment>
<feature type="binding site" evidence="2">
    <location>
        <position position="142"/>
    </location>
    <ligand>
        <name>Mg(2+)</name>
        <dbReference type="ChEBI" id="CHEBI:18420"/>
        <label>1</label>
        <note>catalytic</note>
    </ligand>
</feature>
<dbReference type="GO" id="GO:0008934">
    <property type="term" value="F:inositol monophosphate 1-phosphatase activity"/>
    <property type="evidence" value="ECO:0007669"/>
    <property type="project" value="TreeGrafter"/>
</dbReference>
<dbReference type="AlphaFoldDB" id="A0A0F5K5C2"/>
<reference evidence="3 4" key="1">
    <citation type="submission" date="2015-03" db="EMBL/GenBank/DDBJ databases">
        <title>Draft Genome Sequence of Burkholderia andropogonis type strain ICMP2807, isolated from Sorghum bicolor.</title>
        <authorList>
            <person name="Lopes-Santos L."/>
            <person name="Castro D.B."/>
            <person name="Ottoboni L.M."/>
            <person name="Park D."/>
            <person name="Weirc B.S."/>
            <person name="Destefano S.A."/>
        </authorList>
    </citation>
    <scope>NUCLEOTIDE SEQUENCE [LARGE SCALE GENOMIC DNA]</scope>
    <source>
        <strain evidence="3 4">ICMP2807</strain>
    </source>
</reference>
<dbReference type="RefSeq" id="WP_046151935.1">
    <property type="nucleotide sequence ID" value="NZ_CADFGU010000010.1"/>
</dbReference>
<accession>A0A0F5K5C2</accession>
<proteinExistence type="inferred from homology"/>
<dbReference type="PANTHER" id="PTHR20854">
    <property type="entry name" value="INOSITOL MONOPHOSPHATASE"/>
    <property type="match status" value="1"/>
</dbReference>
<gene>
    <name evidence="3" type="ORF">WM40_01715</name>
</gene>
<protein>
    <recommendedName>
        <fullName evidence="5">Inositol monophosphatase</fullName>
    </recommendedName>
</protein>
<dbReference type="PRINTS" id="PR00377">
    <property type="entry name" value="IMPHPHTASES"/>
</dbReference>
<dbReference type="Proteomes" id="UP000033618">
    <property type="component" value="Unassembled WGS sequence"/>
</dbReference>
<dbReference type="SUPFAM" id="SSF56655">
    <property type="entry name" value="Carbohydrate phosphatase"/>
    <property type="match status" value="1"/>
</dbReference>
<dbReference type="Gene3D" id="3.30.540.10">
    <property type="entry name" value="Fructose-1,6-Bisphosphatase, subunit A, domain 1"/>
    <property type="match status" value="1"/>
</dbReference>
<evidence type="ECO:0000256" key="1">
    <source>
        <dbReference type="ARBA" id="ARBA00009759"/>
    </source>
</evidence>
<dbReference type="GO" id="GO:0007165">
    <property type="term" value="P:signal transduction"/>
    <property type="evidence" value="ECO:0007669"/>
    <property type="project" value="TreeGrafter"/>
</dbReference>
<feature type="binding site" evidence="2">
    <location>
        <position position="275"/>
    </location>
    <ligand>
        <name>Mg(2+)</name>
        <dbReference type="ChEBI" id="CHEBI:18420"/>
        <label>1</label>
        <note>catalytic</note>
    </ligand>
</feature>
<dbReference type="Pfam" id="PF00459">
    <property type="entry name" value="Inositol_P"/>
    <property type="match status" value="1"/>
</dbReference>
<dbReference type="GO" id="GO:0006020">
    <property type="term" value="P:inositol metabolic process"/>
    <property type="evidence" value="ECO:0007669"/>
    <property type="project" value="TreeGrafter"/>
</dbReference>
<dbReference type="InterPro" id="IPR000760">
    <property type="entry name" value="Inositol_monophosphatase-like"/>
</dbReference>
<dbReference type="STRING" id="28092.WM40_01715"/>
<keyword evidence="2" id="KW-0460">Magnesium</keyword>
<name>A0A0F5K5C2_9BURK</name>
<sequence length="329" mass="34619">MTDVSRHLPTSDPTGASVTTPDIVARHALACTLARSAGRLALAFFRERDTLQIEHKGLQDVVSRADRDVEQFIRAGIANAFPDDAFLGEESASEQRAAVSSLGHVAGGQADKAAPDAGAGVEMGQDGLTGASQSALWVVDPIDGTTCFLQGMPVWCISIGVVIDGVPRIGAVYDPNTDELFHAMDGAGAWLSTTGPNGVPVEKRLLAHHAASFRDGPLGLGYSHKVPASTVVPFLDTLLAEGGMFIRNGSGALMIAYVAAGRLIGYYEPFMHPWDCMAGLVLVREAGGIAEDFLAGDGLRRGNRVIVAGPRLFTSLWQAVDRTSGIVAR</sequence>
<dbReference type="EMBL" id="LAQU01000001">
    <property type="protein sequence ID" value="KKB65331.1"/>
    <property type="molecule type" value="Genomic_DNA"/>
</dbReference>
<feature type="binding site" evidence="2">
    <location>
        <position position="143"/>
    </location>
    <ligand>
        <name>Mg(2+)</name>
        <dbReference type="ChEBI" id="CHEBI:18420"/>
        <label>1</label>
        <note>catalytic</note>
    </ligand>
</feature>
<feature type="binding site" evidence="2">
    <location>
        <position position="140"/>
    </location>
    <ligand>
        <name>Mg(2+)</name>
        <dbReference type="ChEBI" id="CHEBI:18420"/>
        <label>1</label>
        <note>catalytic</note>
    </ligand>
</feature>
<evidence type="ECO:0000256" key="2">
    <source>
        <dbReference type="PIRSR" id="PIRSR600760-2"/>
    </source>
</evidence>
<comment type="similarity">
    <text evidence="1">Belongs to the inositol monophosphatase superfamily.</text>
</comment>
<evidence type="ECO:0000313" key="3">
    <source>
        <dbReference type="EMBL" id="KKB65331.1"/>
    </source>
</evidence>
<organism evidence="3 4">
    <name type="scientific">Robbsia andropogonis</name>
    <dbReference type="NCBI Taxonomy" id="28092"/>
    <lineage>
        <taxon>Bacteria</taxon>
        <taxon>Pseudomonadati</taxon>
        <taxon>Pseudomonadota</taxon>
        <taxon>Betaproteobacteria</taxon>
        <taxon>Burkholderiales</taxon>
        <taxon>Burkholderiaceae</taxon>
        <taxon>Robbsia</taxon>
    </lineage>
</organism>
<keyword evidence="2" id="KW-0479">Metal-binding</keyword>
<dbReference type="Gene3D" id="3.40.190.80">
    <property type="match status" value="1"/>
</dbReference>
<keyword evidence="4" id="KW-1185">Reference proteome</keyword>
<dbReference type="PANTHER" id="PTHR20854:SF4">
    <property type="entry name" value="INOSITOL-1-MONOPHOSPHATASE-RELATED"/>
    <property type="match status" value="1"/>
</dbReference>
<evidence type="ECO:0008006" key="5">
    <source>
        <dbReference type="Google" id="ProtNLM"/>
    </source>
</evidence>
<dbReference type="OrthoDB" id="9785695at2"/>
<evidence type="ECO:0000313" key="4">
    <source>
        <dbReference type="Proteomes" id="UP000033618"/>
    </source>
</evidence>
<dbReference type="GO" id="GO:0046872">
    <property type="term" value="F:metal ion binding"/>
    <property type="evidence" value="ECO:0007669"/>
    <property type="project" value="UniProtKB-KW"/>
</dbReference>
<comment type="caution">
    <text evidence="3">The sequence shown here is derived from an EMBL/GenBank/DDBJ whole genome shotgun (WGS) entry which is preliminary data.</text>
</comment>